<evidence type="ECO:0000256" key="5">
    <source>
        <dbReference type="ARBA" id="ARBA00022692"/>
    </source>
</evidence>
<accession>A0A0P0EN75</accession>
<dbReference type="GeneID" id="56449410"/>
<organism evidence="10 11">
    <name type="scientific">Azospirillum brasilense</name>
    <dbReference type="NCBI Taxonomy" id="192"/>
    <lineage>
        <taxon>Bacteria</taxon>
        <taxon>Pseudomonadati</taxon>
        <taxon>Pseudomonadota</taxon>
        <taxon>Alphaproteobacteria</taxon>
        <taxon>Rhodospirillales</taxon>
        <taxon>Azospirillaceae</taxon>
        <taxon>Azospirillum</taxon>
    </lineage>
</organism>
<keyword evidence="4 8" id="KW-1003">Cell membrane</keyword>
<evidence type="ECO:0000256" key="8">
    <source>
        <dbReference type="RuleBase" id="RU363041"/>
    </source>
</evidence>
<evidence type="ECO:0000256" key="3">
    <source>
        <dbReference type="ARBA" id="ARBA00022448"/>
    </source>
</evidence>
<feature type="transmembrane region" description="Helical" evidence="8">
    <location>
        <begin position="12"/>
        <end position="42"/>
    </location>
</feature>
<evidence type="ECO:0000256" key="2">
    <source>
        <dbReference type="ARBA" id="ARBA00009142"/>
    </source>
</evidence>
<reference evidence="10 11" key="1">
    <citation type="submission" date="2018-09" db="EMBL/GenBank/DDBJ databases">
        <title>Whole genome based analysis of evolution and adaptive divergence in Indian and Brazilian strains of Azospirillum brasilense.</title>
        <authorList>
            <person name="Singh C."/>
            <person name="Tripathi A.K."/>
        </authorList>
    </citation>
    <scope>NUCLEOTIDE SEQUENCE [LARGE SCALE GENOMIC DNA]</scope>
    <source>
        <strain evidence="10 11">MTCC4038</strain>
    </source>
</reference>
<comment type="similarity">
    <text evidence="2 8">Belongs to the 4-toluene sulfonate uptake permease (TSUP) (TC 2.A.102) family.</text>
</comment>
<dbReference type="Proteomes" id="UP001277471">
    <property type="component" value="Unassembled WGS sequence"/>
</dbReference>
<feature type="transmembrane region" description="Helical" evidence="8">
    <location>
        <begin position="102"/>
        <end position="120"/>
    </location>
</feature>
<evidence type="ECO:0000313" key="12">
    <source>
        <dbReference type="Proteomes" id="UP001277471"/>
    </source>
</evidence>
<evidence type="ECO:0000256" key="4">
    <source>
        <dbReference type="ARBA" id="ARBA00022475"/>
    </source>
</evidence>
<evidence type="ECO:0000313" key="9">
    <source>
        <dbReference type="EMBL" id="MDX5954357.1"/>
    </source>
</evidence>
<evidence type="ECO:0000313" key="10">
    <source>
        <dbReference type="EMBL" id="QCO08197.1"/>
    </source>
</evidence>
<evidence type="ECO:0000256" key="7">
    <source>
        <dbReference type="ARBA" id="ARBA00023136"/>
    </source>
</evidence>
<gene>
    <name evidence="10" type="ORF">D3868_03535</name>
    <name evidence="9" type="ORF">SIM66_24600</name>
</gene>
<keyword evidence="6 8" id="KW-1133">Transmembrane helix</keyword>
<dbReference type="AlphaFoldDB" id="A0A0P0EN75"/>
<dbReference type="Pfam" id="PF01925">
    <property type="entry name" value="TauE"/>
    <property type="match status" value="1"/>
</dbReference>
<keyword evidence="5 8" id="KW-0812">Transmembrane</keyword>
<feature type="transmembrane region" description="Helical" evidence="8">
    <location>
        <begin position="140"/>
        <end position="169"/>
    </location>
</feature>
<dbReference type="PANTHER" id="PTHR30269">
    <property type="entry name" value="TRANSMEMBRANE PROTEIN YFCA"/>
    <property type="match status" value="1"/>
</dbReference>
<feature type="transmembrane region" description="Helical" evidence="8">
    <location>
        <begin position="230"/>
        <end position="249"/>
    </location>
</feature>
<comment type="subcellular location">
    <subcellularLocation>
        <location evidence="1 8">Cell membrane</location>
        <topology evidence="1 8">Multi-pass membrane protein</topology>
    </subcellularLocation>
</comment>
<dbReference type="Proteomes" id="UP000298774">
    <property type="component" value="Chromosome"/>
</dbReference>
<evidence type="ECO:0000256" key="6">
    <source>
        <dbReference type="ARBA" id="ARBA00022989"/>
    </source>
</evidence>
<feature type="transmembrane region" description="Helical" evidence="8">
    <location>
        <begin position="77"/>
        <end position="96"/>
    </location>
</feature>
<dbReference type="EMBL" id="JAWXYC010000004">
    <property type="protein sequence ID" value="MDX5954357.1"/>
    <property type="molecule type" value="Genomic_DNA"/>
</dbReference>
<reference evidence="9 12" key="2">
    <citation type="submission" date="2023-11" db="EMBL/GenBank/DDBJ databases">
        <title>MicrobeMod: A computational toolkit for identifying prokaryotic methylation and restriction-modification with nanopore sequencing.</title>
        <authorList>
            <person name="Crits-Christoph A."/>
            <person name="Kang S.C."/>
            <person name="Lee H."/>
            <person name="Ostrov N."/>
        </authorList>
    </citation>
    <scope>NUCLEOTIDE SEQUENCE [LARGE SCALE GENOMIC DNA]</scope>
    <source>
        <strain evidence="9 12">ATCC 29145</strain>
    </source>
</reference>
<dbReference type="KEGG" id="abf:AMK58_09350"/>
<keyword evidence="12" id="KW-1185">Reference proteome</keyword>
<keyword evidence="7 8" id="KW-0472">Membrane</keyword>
<proteinExistence type="inferred from homology"/>
<dbReference type="GO" id="GO:0005886">
    <property type="term" value="C:plasma membrane"/>
    <property type="evidence" value="ECO:0007669"/>
    <property type="project" value="UniProtKB-SubCell"/>
</dbReference>
<evidence type="ECO:0000313" key="11">
    <source>
        <dbReference type="Proteomes" id="UP000298774"/>
    </source>
</evidence>
<protein>
    <recommendedName>
        <fullName evidence="8">Probable membrane transporter protein</fullName>
    </recommendedName>
</protein>
<sequence length="268" mass="27434">MDLLSIETLTALFAVGLVAGFVDAIAGGGGLLTLPALLWAGLSPAQALATNKLQSSFGSLSAAVKFTRGGEVKPRDMAVMIACTFSGSAAGAIIVQMIDPGFLRNVIPVLLIGIAIWLLVSPKAGEIDAQQRIGERGFALLAGTGIGFYDGFFGPGTGTFFAIAFVSLLGFNLRKATAHTKVLNFTSNIAALLFFLAGGQIAWVAGLLMGVGQMIGAQIGAHMVIRNGAAIVRPMLVVASIAITAKLIWTDAQGVIGAGMAMVAGWLG</sequence>
<dbReference type="InterPro" id="IPR052017">
    <property type="entry name" value="TSUP"/>
</dbReference>
<dbReference type="EMBL" id="CP032339">
    <property type="protein sequence ID" value="QCO08197.1"/>
    <property type="molecule type" value="Genomic_DNA"/>
</dbReference>
<dbReference type="RefSeq" id="WP_035674746.1">
    <property type="nucleotide sequence ID" value="NZ_CP012914.1"/>
</dbReference>
<dbReference type="InterPro" id="IPR002781">
    <property type="entry name" value="TM_pro_TauE-like"/>
</dbReference>
<dbReference type="PANTHER" id="PTHR30269:SF0">
    <property type="entry name" value="MEMBRANE TRANSPORTER PROTEIN YFCA-RELATED"/>
    <property type="match status" value="1"/>
</dbReference>
<keyword evidence="3" id="KW-0813">Transport</keyword>
<feature type="transmembrane region" description="Helical" evidence="8">
    <location>
        <begin position="189"/>
        <end position="209"/>
    </location>
</feature>
<evidence type="ECO:0000256" key="1">
    <source>
        <dbReference type="ARBA" id="ARBA00004651"/>
    </source>
</evidence>
<name>A0A0P0EN75_AZOBR</name>